<accession>A0A2K8MI53</accession>
<proteinExistence type="predicted"/>
<evidence type="ECO:0000313" key="2">
    <source>
        <dbReference type="Proteomes" id="UP000229081"/>
    </source>
</evidence>
<organism evidence="1 2">
    <name type="scientific">Sphingomonas psychrotolerans</name>
    <dbReference type="NCBI Taxonomy" id="1327635"/>
    <lineage>
        <taxon>Bacteria</taxon>
        <taxon>Pseudomonadati</taxon>
        <taxon>Pseudomonadota</taxon>
        <taxon>Alphaproteobacteria</taxon>
        <taxon>Sphingomonadales</taxon>
        <taxon>Sphingomonadaceae</taxon>
        <taxon>Sphingomonas</taxon>
    </lineage>
</organism>
<gene>
    <name evidence="1" type="ORF">CVN68_12395</name>
</gene>
<dbReference type="RefSeq" id="WP_100282481.1">
    <property type="nucleotide sequence ID" value="NZ_CP024923.1"/>
</dbReference>
<dbReference type="Proteomes" id="UP000229081">
    <property type="component" value="Chromosome"/>
</dbReference>
<name>A0A2K8MI53_9SPHN</name>
<dbReference type="InterPro" id="IPR009579">
    <property type="entry name" value="DUF1192"/>
</dbReference>
<dbReference type="KEGG" id="sphc:CVN68_12395"/>
<dbReference type="OrthoDB" id="7173908at2"/>
<keyword evidence="2" id="KW-1185">Reference proteome</keyword>
<evidence type="ECO:0000313" key="1">
    <source>
        <dbReference type="EMBL" id="ATY32674.1"/>
    </source>
</evidence>
<dbReference type="AlphaFoldDB" id="A0A2K8MI53"/>
<sequence>MDADENLPRRNDDLAARLGKQDLDPYSVDELNERVELLEAEITRCKAKIQYAVNHRASADALFKR</sequence>
<dbReference type="EMBL" id="CP024923">
    <property type="protein sequence ID" value="ATY32674.1"/>
    <property type="molecule type" value="Genomic_DNA"/>
</dbReference>
<protein>
    <submittedName>
        <fullName evidence="1">DUF1192 domain-containing protein</fullName>
    </submittedName>
</protein>
<dbReference type="Pfam" id="PF06698">
    <property type="entry name" value="DUF1192"/>
    <property type="match status" value="1"/>
</dbReference>
<reference evidence="1 2" key="1">
    <citation type="submission" date="2017-11" db="EMBL/GenBank/DDBJ databases">
        <title>Complete genome sequence of Sphingomonas sp. Strain Cra20, a psychrotolerant potential plant growth promoting rhizobacteria.</title>
        <authorList>
            <person name="Luo Y."/>
        </authorList>
    </citation>
    <scope>NUCLEOTIDE SEQUENCE [LARGE SCALE GENOMIC DNA]</scope>
    <source>
        <strain evidence="1 2">Cra20</strain>
    </source>
</reference>